<evidence type="ECO:0000256" key="5">
    <source>
        <dbReference type="HAMAP-Rule" id="MF_00150"/>
    </source>
</evidence>
<dbReference type="GO" id="GO:0003942">
    <property type="term" value="F:N-acetyl-gamma-glutamyl-phosphate reductase activity"/>
    <property type="evidence" value="ECO:0007669"/>
    <property type="project" value="UniProtKB-UniRule"/>
</dbReference>
<dbReference type="InterPro" id="IPR050085">
    <property type="entry name" value="AGPR"/>
</dbReference>
<feature type="domain" description="Semialdehyde dehydrogenase NAD-binding" evidence="7">
    <location>
        <begin position="3"/>
        <end position="127"/>
    </location>
</feature>
<dbReference type="EC" id="1.2.1.38" evidence="5"/>
<dbReference type="Gene3D" id="3.40.50.720">
    <property type="entry name" value="NAD(P)-binding Rossmann-like Domain"/>
    <property type="match status" value="1"/>
</dbReference>
<dbReference type="SMART" id="SM00859">
    <property type="entry name" value="Semialdhyde_dh"/>
    <property type="match status" value="1"/>
</dbReference>
<dbReference type="GO" id="GO:0005737">
    <property type="term" value="C:cytoplasm"/>
    <property type="evidence" value="ECO:0007669"/>
    <property type="project" value="UniProtKB-SubCell"/>
</dbReference>
<dbReference type="PANTHER" id="PTHR32338">
    <property type="entry name" value="N-ACETYL-GAMMA-GLUTAMYL-PHOSPHATE REDUCTASE, CHLOROPLASTIC-RELATED-RELATED"/>
    <property type="match status" value="1"/>
</dbReference>
<proteinExistence type="inferred from homology"/>
<dbReference type="Pfam" id="PF01118">
    <property type="entry name" value="Semialdhyde_dh"/>
    <property type="match status" value="1"/>
</dbReference>
<reference evidence="8 9" key="1">
    <citation type="submission" date="2018-03" db="EMBL/GenBank/DDBJ databases">
        <title>Genomic Encyclopedia of Type Strains, Phase III (KMG-III): the genomes of soil and plant-associated and newly described type strains.</title>
        <authorList>
            <person name="Whitman W."/>
        </authorList>
    </citation>
    <scope>NUCLEOTIDE SEQUENCE [LARGE SCALE GENOMIC DNA]</scope>
    <source>
        <strain evidence="8 9">CGMCC 1.12700</strain>
    </source>
</reference>
<dbReference type="Gene3D" id="3.30.360.10">
    <property type="entry name" value="Dihydrodipicolinate Reductase, domain 2"/>
    <property type="match status" value="1"/>
</dbReference>
<dbReference type="EMBL" id="PYGD01000001">
    <property type="protein sequence ID" value="PSK94251.1"/>
    <property type="molecule type" value="Genomic_DNA"/>
</dbReference>
<comment type="pathway">
    <text evidence="5">Amino-acid biosynthesis; L-arginine biosynthesis; N(2)-acetyl-L-ornithine from L-glutamate: step 3/4.</text>
</comment>
<dbReference type="PROSITE" id="PS01224">
    <property type="entry name" value="ARGC"/>
    <property type="match status" value="1"/>
</dbReference>
<dbReference type="InterPro" id="IPR023013">
    <property type="entry name" value="AGPR_AS"/>
</dbReference>
<dbReference type="Proteomes" id="UP000240572">
    <property type="component" value="Unassembled WGS sequence"/>
</dbReference>
<dbReference type="NCBIfam" id="TIGR01850">
    <property type="entry name" value="argC"/>
    <property type="match status" value="1"/>
</dbReference>
<dbReference type="CDD" id="cd17895">
    <property type="entry name" value="AGPR_1_N"/>
    <property type="match status" value="1"/>
</dbReference>
<keyword evidence="2 5" id="KW-0028">Amino-acid biosynthesis</keyword>
<dbReference type="UniPathway" id="UPA00068">
    <property type="reaction ID" value="UER00108"/>
</dbReference>
<comment type="function">
    <text evidence="5">Catalyzes the NADPH-dependent reduction of N-acetyl-5-glutamyl phosphate to yield N-acetyl-L-glutamate 5-semialdehyde.</text>
</comment>
<comment type="caution">
    <text evidence="8">The sequence shown here is derived from an EMBL/GenBank/DDBJ whole genome shotgun (WGS) entry which is preliminary data.</text>
</comment>
<dbReference type="InterPro" id="IPR000706">
    <property type="entry name" value="AGPR_type-1"/>
</dbReference>
<dbReference type="HAMAP" id="MF_00150">
    <property type="entry name" value="ArgC_type1"/>
    <property type="match status" value="1"/>
</dbReference>
<comment type="subcellular location">
    <subcellularLocation>
        <location evidence="5">Cytoplasm</location>
    </subcellularLocation>
</comment>
<keyword evidence="4 5" id="KW-0560">Oxidoreductase</keyword>
<evidence type="ECO:0000256" key="3">
    <source>
        <dbReference type="ARBA" id="ARBA00022857"/>
    </source>
</evidence>
<dbReference type="Pfam" id="PF22698">
    <property type="entry name" value="Semialdhyde_dhC_1"/>
    <property type="match status" value="1"/>
</dbReference>
<accession>A0A2P8DAP6</accession>
<comment type="similarity">
    <text evidence="5">Belongs to the NAGSA dehydrogenase family. Type 1 subfamily.</text>
</comment>
<gene>
    <name evidence="5" type="primary">argC</name>
    <name evidence="8" type="ORF">B0I18_101406</name>
</gene>
<dbReference type="OrthoDB" id="9801289at2"/>
<protein>
    <recommendedName>
        <fullName evidence="5">N-acetyl-gamma-glutamyl-phosphate reductase</fullName>
        <shortName evidence="5">AGPR</shortName>
        <ecNumber evidence="5">1.2.1.38</ecNumber>
    </recommendedName>
    <alternativeName>
        <fullName evidence="5">N-acetyl-glutamate semialdehyde dehydrogenase</fullName>
        <shortName evidence="5">NAGSA dehydrogenase</shortName>
    </alternativeName>
</protein>
<evidence type="ECO:0000259" key="7">
    <source>
        <dbReference type="SMART" id="SM00859"/>
    </source>
</evidence>
<keyword evidence="3 5" id="KW-0521">NADP</keyword>
<evidence type="ECO:0000313" key="9">
    <source>
        <dbReference type="Proteomes" id="UP000240572"/>
    </source>
</evidence>
<dbReference type="RefSeq" id="WP_106520970.1">
    <property type="nucleotide sequence ID" value="NZ_PYGD01000001.1"/>
</dbReference>
<dbReference type="PANTHER" id="PTHR32338:SF10">
    <property type="entry name" value="N-ACETYL-GAMMA-GLUTAMYL-PHOSPHATE REDUCTASE, CHLOROPLASTIC-RELATED"/>
    <property type="match status" value="1"/>
</dbReference>
<evidence type="ECO:0000313" key="8">
    <source>
        <dbReference type="EMBL" id="PSK94251.1"/>
    </source>
</evidence>
<dbReference type="InterPro" id="IPR000534">
    <property type="entry name" value="Semialdehyde_DH_NAD-bd"/>
</dbReference>
<comment type="catalytic activity">
    <reaction evidence="5">
        <text>N-acetyl-L-glutamate 5-semialdehyde + phosphate + NADP(+) = N-acetyl-L-glutamyl 5-phosphate + NADPH + H(+)</text>
        <dbReference type="Rhea" id="RHEA:21588"/>
        <dbReference type="ChEBI" id="CHEBI:15378"/>
        <dbReference type="ChEBI" id="CHEBI:29123"/>
        <dbReference type="ChEBI" id="CHEBI:43474"/>
        <dbReference type="ChEBI" id="CHEBI:57783"/>
        <dbReference type="ChEBI" id="CHEBI:57936"/>
        <dbReference type="ChEBI" id="CHEBI:58349"/>
        <dbReference type="EC" id="1.2.1.38"/>
    </reaction>
</comment>
<dbReference type="InterPro" id="IPR058924">
    <property type="entry name" value="AGPR_dimerisation_dom"/>
</dbReference>
<sequence>MIKAGITGAAGYTGGELIRLLLRHPEVTISCVHSNSQAGKPISSIHQDLYGDTDLRFDAALNEDIDVLFLCVGHGDARTFLEKRPLKDTVKVIDLSQDFRLGAQNSIGDRQFVYGLPECNRDQIRTAANIANPGCFATALQLGLLPLVAAGFAGEVYTTGITGATGAGQALAPSSHFAWRSNNIQAYKSLTHQHLKEVGEHLGHNNPGQQQPHIRFIPWRGDFARGIFVSQQLQTDLSLSQLEDLYTAFYKDHPFTHLSQEAIHLKQVVNTNKCMIQIEQQDGQTVIHSAIDNLLKGASGQAVQNMNLAFGLDEQAGLDLKASFF</sequence>
<dbReference type="GO" id="GO:0070401">
    <property type="term" value="F:NADP+ binding"/>
    <property type="evidence" value="ECO:0007669"/>
    <property type="project" value="InterPro"/>
</dbReference>
<evidence type="ECO:0000256" key="6">
    <source>
        <dbReference type="PROSITE-ProRule" id="PRU10010"/>
    </source>
</evidence>
<keyword evidence="5" id="KW-0963">Cytoplasm</keyword>
<evidence type="ECO:0000256" key="4">
    <source>
        <dbReference type="ARBA" id="ARBA00023002"/>
    </source>
</evidence>
<feature type="active site" evidence="5 6">
    <location>
        <position position="135"/>
    </location>
</feature>
<dbReference type="InterPro" id="IPR036291">
    <property type="entry name" value="NAD(P)-bd_dom_sf"/>
</dbReference>
<keyword evidence="9" id="KW-1185">Reference proteome</keyword>
<dbReference type="GO" id="GO:0051287">
    <property type="term" value="F:NAD binding"/>
    <property type="evidence" value="ECO:0007669"/>
    <property type="project" value="InterPro"/>
</dbReference>
<dbReference type="SUPFAM" id="SSF55347">
    <property type="entry name" value="Glyceraldehyde-3-phosphate dehydrogenase-like, C-terminal domain"/>
    <property type="match status" value="1"/>
</dbReference>
<keyword evidence="1 5" id="KW-0055">Arginine biosynthesis</keyword>
<dbReference type="SUPFAM" id="SSF51735">
    <property type="entry name" value="NAD(P)-binding Rossmann-fold domains"/>
    <property type="match status" value="1"/>
</dbReference>
<dbReference type="GO" id="GO:0006526">
    <property type="term" value="P:L-arginine biosynthetic process"/>
    <property type="evidence" value="ECO:0007669"/>
    <property type="project" value="UniProtKB-UniRule"/>
</dbReference>
<evidence type="ECO:0000256" key="1">
    <source>
        <dbReference type="ARBA" id="ARBA00022571"/>
    </source>
</evidence>
<dbReference type="AlphaFoldDB" id="A0A2P8DAP6"/>
<name>A0A2P8DAP6_9BACT</name>
<organism evidence="8 9">
    <name type="scientific">Taibaiella chishuiensis</name>
    <dbReference type="NCBI Taxonomy" id="1434707"/>
    <lineage>
        <taxon>Bacteria</taxon>
        <taxon>Pseudomonadati</taxon>
        <taxon>Bacteroidota</taxon>
        <taxon>Chitinophagia</taxon>
        <taxon>Chitinophagales</taxon>
        <taxon>Chitinophagaceae</taxon>
        <taxon>Taibaiella</taxon>
    </lineage>
</organism>
<evidence type="ECO:0000256" key="2">
    <source>
        <dbReference type="ARBA" id="ARBA00022605"/>
    </source>
</evidence>